<protein>
    <submittedName>
        <fullName evidence="2">Uncharacterized protein</fullName>
    </submittedName>
</protein>
<feature type="region of interest" description="Disordered" evidence="1">
    <location>
        <begin position="65"/>
        <end position="95"/>
    </location>
</feature>
<feature type="compositionally biased region" description="Polar residues" evidence="1">
    <location>
        <begin position="1"/>
        <end position="20"/>
    </location>
</feature>
<reference evidence="2 3" key="1">
    <citation type="journal article" date="2021" name="Sci. Rep.">
        <title>The genome of the diatom Chaetoceros tenuissimus carries an ancient integrated fragment of an extant virus.</title>
        <authorList>
            <person name="Hongo Y."/>
            <person name="Kimura K."/>
            <person name="Takaki Y."/>
            <person name="Yoshida Y."/>
            <person name="Baba S."/>
            <person name="Kobayashi G."/>
            <person name="Nagasaki K."/>
            <person name="Hano T."/>
            <person name="Tomaru Y."/>
        </authorList>
    </citation>
    <scope>NUCLEOTIDE SEQUENCE [LARGE SCALE GENOMIC DNA]</scope>
    <source>
        <strain evidence="2 3">NIES-3715</strain>
    </source>
</reference>
<comment type="caution">
    <text evidence="2">The sequence shown here is derived from an EMBL/GenBank/DDBJ whole genome shotgun (WGS) entry which is preliminary data.</text>
</comment>
<keyword evidence="3" id="KW-1185">Reference proteome</keyword>
<gene>
    <name evidence="2" type="ORF">CTEN210_15236</name>
</gene>
<accession>A0AAD3HCP6</accession>
<organism evidence="2 3">
    <name type="scientific">Chaetoceros tenuissimus</name>
    <dbReference type="NCBI Taxonomy" id="426638"/>
    <lineage>
        <taxon>Eukaryota</taxon>
        <taxon>Sar</taxon>
        <taxon>Stramenopiles</taxon>
        <taxon>Ochrophyta</taxon>
        <taxon>Bacillariophyta</taxon>
        <taxon>Coscinodiscophyceae</taxon>
        <taxon>Chaetocerotophycidae</taxon>
        <taxon>Chaetocerotales</taxon>
        <taxon>Chaetocerotaceae</taxon>
        <taxon>Chaetoceros</taxon>
    </lineage>
</organism>
<dbReference type="AlphaFoldDB" id="A0AAD3HCP6"/>
<evidence type="ECO:0000256" key="1">
    <source>
        <dbReference type="SAM" id="MobiDB-lite"/>
    </source>
</evidence>
<name>A0AAD3HCP6_9STRA</name>
<feature type="region of interest" description="Disordered" evidence="1">
    <location>
        <begin position="1"/>
        <end position="33"/>
    </location>
</feature>
<sequence>MENEGFISTNSYMSKRSQVPTLGLGSSKAGRGRILPSSTADVQAAIAAIQARSVAMKQKSNLVARDYMNPGRSPDEKRQSADDDSTIDSKEGNSQHFASIGNIIDQMNTNEKVNKSIDDDSLSDSDLSDFSMGMDVAVPQTTKVSISAFIDSLNQGPKPGDEEPKAATEDKDSPMEENKDGQEFPDEVEEIRNVESETLPDYDLMKFDEFTDKATKLGMLMQRDRENHKKLVQLETLLFNTWKEKIPIVPILDVFEDAMGGDDDCVAMSLTYHIREAAKLVESKAITMAKKKEILEDAEDDDVETAFIQAIFNNPEKHVPYEGGIAAVEAARIEMENLRILEQKELEEKLNVDTSKFFYYKYNVARRSEFSKSSKSISRSSDAPVINATSVMKKYLKFRVPSRYPSAIGKRITAYKLPAKERTKKHSGYKAVSKKSLLQRCKVQQKNENVIEVLNWESLGLELLGKSSLSTATNWFGTMNGERVTQRQAISLTRPHLMEMKNIAYPKPWEEEWYTTWFTRKTNAGRESKDKRYKPMMDDGMTRAGSVAFSRMSVFDNVKTEESLDTSKTIGKIHAVRYRAGERMSRVHYEYSSFLFKSKWKRKYFPKGIFSNT</sequence>
<evidence type="ECO:0000313" key="2">
    <source>
        <dbReference type="EMBL" id="GFH58760.1"/>
    </source>
</evidence>
<evidence type="ECO:0000313" key="3">
    <source>
        <dbReference type="Proteomes" id="UP001054902"/>
    </source>
</evidence>
<feature type="compositionally biased region" description="Basic and acidic residues" evidence="1">
    <location>
        <begin position="73"/>
        <end position="93"/>
    </location>
</feature>
<feature type="region of interest" description="Disordered" evidence="1">
    <location>
        <begin position="152"/>
        <end position="185"/>
    </location>
</feature>
<proteinExistence type="predicted"/>
<feature type="compositionally biased region" description="Basic and acidic residues" evidence="1">
    <location>
        <begin position="159"/>
        <end position="182"/>
    </location>
</feature>
<dbReference type="Proteomes" id="UP001054902">
    <property type="component" value="Unassembled WGS sequence"/>
</dbReference>
<dbReference type="EMBL" id="BLLK01000062">
    <property type="protein sequence ID" value="GFH58760.1"/>
    <property type="molecule type" value="Genomic_DNA"/>
</dbReference>